<organism evidence="1 2">
    <name type="scientific">Ophiobolus disseminans</name>
    <dbReference type="NCBI Taxonomy" id="1469910"/>
    <lineage>
        <taxon>Eukaryota</taxon>
        <taxon>Fungi</taxon>
        <taxon>Dikarya</taxon>
        <taxon>Ascomycota</taxon>
        <taxon>Pezizomycotina</taxon>
        <taxon>Dothideomycetes</taxon>
        <taxon>Pleosporomycetidae</taxon>
        <taxon>Pleosporales</taxon>
        <taxon>Pleosporineae</taxon>
        <taxon>Phaeosphaeriaceae</taxon>
        <taxon>Ophiobolus</taxon>
    </lineage>
</organism>
<sequence length="199" mass="23151">MVCGCRALLTAPENTILCHAARVIHYKQGIDPAPAYCHPLPEDEETRYDDRPEFSNVIFGHCDKCRPAAIEQLSEEIQDAVTEREEVKAKEHLLDPGVYNQNTLKELNKLLESIHGVYHSAMEVAHGIEQDLLEDPELLQRVPDEELRNHLLQPGMDKYVELFTRALERCMHWLECLHMQMQQHFPERMFVDLYHLVVK</sequence>
<proteinExistence type="predicted"/>
<protein>
    <submittedName>
        <fullName evidence="1">Uncharacterized protein</fullName>
    </submittedName>
</protein>
<accession>A0A6A6ZLX0</accession>
<keyword evidence="2" id="KW-1185">Reference proteome</keyword>
<dbReference type="Proteomes" id="UP000799424">
    <property type="component" value="Unassembled WGS sequence"/>
</dbReference>
<dbReference type="OrthoDB" id="3779139at2759"/>
<gene>
    <name evidence="1" type="ORF">CC86DRAFT_410979</name>
</gene>
<reference evidence="1" key="1">
    <citation type="journal article" date="2020" name="Stud. Mycol.">
        <title>101 Dothideomycetes genomes: a test case for predicting lifestyles and emergence of pathogens.</title>
        <authorList>
            <person name="Haridas S."/>
            <person name="Albert R."/>
            <person name="Binder M."/>
            <person name="Bloem J."/>
            <person name="Labutti K."/>
            <person name="Salamov A."/>
            <person name="Andreopoulos B."/>
            <person name="Baker S."/>
            <person name="Barry K."/>
            <person name="Bills G."/>
            <person name="Bluhm B."/>
            <person name="Cannon C."/>
            <person name="Castanera R."/>
            <person name="Culley D."/>
            <person name="Daum C."/>
            <person name="Ezra D."/>
            <person name="Gonzalez J."/>
            <person name="Henrissat B."/>
            <person name="Kuo A."/>
            <person name="Liang C."/>
            <person name="Lipzen A."/>
            <person name="Lutzoni F."/>
            <person name="Magnuson J."/>
            <person name="Mondo S."/>
            <person name="Nolan M."/>
            <person name="Ohm R."/>
            <person name="Pangilinan J."/>
            <person name="Park H.-J."/>
            <person name="Ramirez L."/>
            <person name="Alfaro M."/>
            <person name="Sun H."/>
            <person name="Tritt A."/>
            <person name="Yoshinaga Y."/>
            <person name="Zwiers L.-H."/>
            <person name="Turgeon B."/>
            <person name="Goodwin S."/>
            <person name="Spatafora J."/>
            <person name="Crous P."/>
            <person name="Grigoriev I."/>
        </authorList>
    </citation>
    <scope>NUCLEOTIDE SEQUENCE</scope>
    <source>
        <strain evidence="1">CBS 113818</strain>
    </source>
</reference>
<evidence type="ECO:0000313" key="1">
    <source>
        <dbReference type="EMBL" id="KAF2821906.1"/>
    </source>
</evidence>
<evidence type="ECO:0000313" key="2">
    <source>
        <dbReference type="Proteomes" id="UP000799424"/>
    </source>
</evidence>
<dbReference type="EMBL" id="MU006236">
    <property type="protein sequence ID" value="KAF2821906.1"/>
    <property type="molecule type" value="Genomic_DNA"/>
</dbReference>
<name>A0A6A6ZLX0_9PLEO</name>
<dbReference type="AlphaFoldDB" id="A0A6A6ZLX0"/>